<keyword evidence="7 8" id="KW-0472">Membrane</keyword>
<dbReference type="PANTHER" id="PTHR43227:SF11">
    <property type="entry name" value="BLL4140 PROTEIN"/>
    <property type="match status" value="1"/>
</dbReference>
<keyword evidence="5 8" id="KW-0812">Transmembrane</keyword>
<comment type="similarity">
    <text evidence="2 8">Belongs to the binding-protein-dependent transport system permease family.</text>
</comment>
<name>A0A7W6FX22_9HYPH</name>
<feature type="domain" description="ABC transmembrane type-1" evidence="9">
    <location>
        <begin position="70"/>
        <end position="283"/>
    </location>
</feature>
<evidence type="ECO:0000313" key="11">
    <source>
        <dbReference type="Proteomes" id="UP000531216"/>
    </source>
</evidence>
<keyword evidence="10" id="KW-0762">Sugar transport</keyword>
<evidence type="ECO:0000313" key="10">
    <source>
        <dbReference type="EMBL" id="MBB3937637.1"/>
    </source>
</evidence>
<keyword evidence="4" id="KW-1003">Cell membrane</keyword>
<evidence type="ECO:0000256" key="8">
    <source>
        <dbReference type="RuleBase" id="RU363032"/>
    </source>
</evidence>
<evidence type="ECO:0000256" key="1">
    <source>
        <dbReference type="ARBA" id="ARBA00004651"/>
    </source>
</evidence>
<dbReference type="GO" id="GO:0055085">
    <property type="term" value="P:transmembrane transport"/>
    <property type="evidence" value="ECO:0007669"/>
    <property type="project" value="InterPro"/>
</dbReference>
<feature type="transmembrane region" description="Helical" evidence="8">
    <location>
        <begin position="156"/>
        <end position="183"/>
    </location>
</feature>
<dbReference type="RefSeq" id="WP_090966346.1">
    <property type="nucleotide sequence ID" value="NZ_FOOA01000027.1"/>
</dbReference>
<dbReference type="PROSITE" id="PS50928">
    <property type="entry name" value="ABC_TM1"/>
    <property type="match status" value="1"/>
</dbReference>
<proteinExistence type="inferred from homology"/>
<dbReference type="AlphaFoldDB" id="A0A7W6FX22"/>
<dbReference type="CDD" id="cd06261">
    <property type="entry name" value="TM_PBP2"/>
    <property type="match status" value="1"/>
</dbReference>
<feature type="transmembrane region" description="Helical" evidence="8">
    <location>
        <begin position="203"/>
        <end position="224"/>
    </location>
</feature>
<accession>A0A7W6FX22</accession>
<gene>
    <name evidence="10" type="ORF">GGR05_003804</name>
</gene>
<comment type="caution">
    <text evidence="10">The sequence shown here is derived from an EMBL/GenBank/DDBJ whole genome shotgun (WGS) entry which is preliminary data.</text>
</comment>
<dbReference type="SUPFAM" id="SSF161098">
    <property type="entry name" value="MetI-like"/>
    <property type="match status" value="1"/>
</dbReference>
<reference evidence="10 11" key="1">
    <citation type="submission" date="2020-08" db="EMBL/GenBank/DDBJ databases">
        <title>Genomic Encyclopedia of Type Strains, Phase IV (KMG-IV): sequencing the most valuable type-strain genomes for metagenomic binning, comparative biology and taxonomic classification.</title>
        <authorList>
            <person name="Goeker M."/>
        </authorList>
    </citation>
    <scope>NUCLEOTIDE SEQUENCE [LARGE SCALE GENOMIC DNA]</scope>
    <source>
        <strain evidence="10 11">DSM 25024</strain>
    </source>
</reference>
<dbReference type="GO" id="GO:0005886">
    <property type="term" value="C:plasma membrane"/>
    <property type="evidence" value="ECO:0007669"/>
    <property type="project" value="UniProtKB-SubCell"/>
</dbReference>
<organism evidence="10 11">
    <name type="scientific">Aureimonas phyllosphaerae</name>
    <dbReference type="NCBI Taxonomy" id="1166078"/>
    <lineage>
        <taxon>Bacteria</taxon>
        <taxon>Pseudomonadati</taxon>
        <taxon>Pseudomonadota</taxon>
        <taxon>Alphaproteobacteria</taxon>
        <taxon>Hyphomicrobiales</taxon>
        <taxon>Aurantimonadaceae</taxon>
        <taxon>Aureimonas</taxon>
    </lineage>
</organism>
<feature type="transmembrane region" description="Helical" evidence="8">
    <location>
        <begin position="107"/>
        <end position="127"/>
    </location>
</feature>
<dbReference type="PANTHER" id="PTHR43227">
    <property type="entry name" value="BLL4140 PROTEIN"/>
    <property type="match status" value="1"/>
</dbReference>
<feature type="transmembrane region" description="Helical" evidence="8">
    <location>
        <begin position="262"/>
        <end position="282"/>
    </location>
</feature>
<comment type="subcellular location">
    <subcellularLocation>
        <location evidence="1 8">Cell membrane</location>
        <topology evidence="1 8">Multi-pass membrane protein</topology>
    </subcellularLocation>
</comment>
<evidence type="ECO:0000256" key="5">
    <source>
        <dbReference type="ARBA" id="ARBA00022692"/>
    </source>
</evidence>
<dbReference type="OrthoDB" id="7939379at2"/>
<dbReference type="InterPro" id="IPR050809">
    <property type="entry name" value="UgpAE/MalFG_permease"/>
</dbReference>
<keyword evidence="11" id="KW-1185">Reference proteome</keyword>
<dbReference type="InterPro" id="IPR000515">
    <property type="entry name" value="MetI-like"/>
</dbReference>
<evidence type="ECO:0000256" key="3">
    <source>
        <dbReference type="ARBA" id="ARBA00022448"/>
    </source>
</evidence>
<protein>
    <submittedName>
        <fullName evidence="10">Multiple sugar transport system permease protein</fullName>
    </submittedName>
</protein>
<evidence type="ECO:0000256" key="6">
    <source>
        <dbReference type="ARBA" id="ARBA00022989"/>
    </source>
</evidence>
<dbReference type="Pfam" id="PF00528">
    <property type="entry name" value="BPD_transp_1"/>
    <property type="match status" value="1"/>
</dbReference>
<evidence type="ECO:0000256" key="7">
    <source>
        <dbReference type="ARBA" id="ARBA00023136"/>
    </source>
</evidence>
<sequence length="294" mass="31585">MNADLRHRRRVGALLALPGATLLLALLILPSIAVLALSFTDYQFGMPGAVFVGWRQYAALGSDAGLRNSLANTALYVAIVAPVSIGGALWLAVLLQRQGRLRPLFQTVFFLPVTATLVAMATAWEVVLHPSFGIANTALSWLGFERLRFLTDPSTALGTLAAIGVWKMLGYNILLFLAGLATIDRQLYEAAALDGADRGWSRFTLVTLPTLAPVTLFVTVITLIRSVSEFETVAVLTQGGPSGATEMLLYTLYQQAFRYFDVGAAAALAVVFLLLVGLLSILQVRFFDRGGAHG</sequence>
<dbReference type="Proteomes" id="UP000531216">
    <property type="component" value="Unassembled WGS sequence"/>
</dbReference>
<dbReference type="EMBL" id="JACIDO010000010">
    <property type="protein sequence ID" value="MBB3937637.1"/>
    <property type="molecule type" value="Genomic_DNA"/>
</dbReference>
<dbReference type="Gene3D" id="1.10.3720.10">
    <property type="entry name" value="MetI-like"/>
    <property type="match status" value="1"/>
</dbReference>
<keyword evidence="3 8" id="KW-0813">Transport</keyword>
<evidence type="ECO:0000256" key="2">
    <source>
        <dbReference type="ARBA" id="ARBA00009306"/>
    </source>
</evidence>
<dbReference type="InterPro" id="IPR035906">
    <property type="entry name" value="MetI-like_sf"/>
</dbReference>
<evidence type="ECO:0000256" key="4">
    <source>
        <dbReference type="ARBA" id="ARBA00022475"/>
    </source>
</evidence>
<feature type="transmembrane region" description="Helical" evidence="8">
    <location>
        <begin position="74"/>
        <end position="95"/>
    </location>
</feature>
<evidence type="ECO:0000259" key="9">
    <source>
        <dbReference type="PROSITE" id="PS50928"/>
    </source>
</evidence>
<keyword evidence="6 8" id="KW-1133">Transmembrane helix</keyword>